<feature type="non-terminal residue" evidence="11">
    <location>
        <position position="1"/>
    </location>
</feature>
<evidence type="ECO:0000256" key="7">
    <source>
        <dbReference type="RuleBase" id="RU003699"/>
    </source>
</evidence>
<dbReference type="NCBIfam" id="TIGR01018">
    <property type="entry name" value="uS4_arch"/>
    <property type="match status" value="1"/>
</dbReference>
<evidence type="ECO:0000313" key="14">
    <source>
        <dbReference type="Proteomes" id="UP000572268"/>
    </source>
</evidence>
<keyword evidence="3 6" id="KW-0694">RNA-binding</keyword>
<dbReference type="PANTHER" id="PTHR11831:SF5">
    <property type="entry name" value="40S RIBOSOMAL PROTEIN S9"/>
    <property type="match status" value="1"/>
</dbReference>
<name>A0A7J6KUK5_PEROL</name>
<dbReference type="Proteomes" id="UP000553632">
    <property type="component" value="Unassembled WGS sequence"/>
</dbReference>
<dbReference type="GO" id="GO:0019843">
    <property type="term" value="F:rRNA binding"/>
    <property type="evidence" value="ECO:0007669"/>
    <property type="project" value="UniProtKB-KW"/>
</dbReference>
<keyword evidence="2 6" id="KW-0699">rRNA-binding</keyword>
<evidence type="ECO:0000313" key="13">
    <source>
        <dbReference type="Proteomes" id="UP000553632"/>
    </source>
</evidence>
<feature type="region of interest" description="Disordered" evidence="8">
    <location>
        <begin position="152"/>
        <end position="236"/>
    </location>
</feature>
<dbReference type="Pfam" id="PF01479">
    <property type="entry name" value="S4"/>
    <property type="match status" value="1"/>
</dbReference>
<dbReference type="GO" id="GO:0042274">
    <property type="term" value="P:ribosomal small subunit biogenesis"/>
    <property type="evidence" value="ECO:0007669"/>
    <property type="project" value="TreeGrafter"/>
</dbReference>
<evidence type="ECO:0000256" key="6">
    <source>
        <dbReference type="PROSITE-ProRule" id="PRU00182"/>
    </source>
</evidence>
<dbReference type="Pfam" id="PF00163">
    <property type="entry name" value="Ribosomal_S4"/>
    <property type="match status" value="1"/>
</dbReference>
<gene>
    <name evidence="11" type="primary">RPS9</name>
    <name evidence="11" type="ORF">FOL46_000734</name>
    <name evidence="12" type="ORF">FOZ63_010951</name>
</gene>
<dbReference type="GO" id="GO:0006412">
    <property type="term" value="P:translation"/>
    <property type="evidence" value="ECO:0007669"/>
    <property type="project" value="InterPro"/>
</dbReference>
<dbReference type="InterPro" id="IPR002942">
    <property type="entry name" value="S4_RNA-bd"/>
</dbReference>
<evidence type="ECO:0000256" key="3">
    <source>
        <dbReference type="ARBA" id="ARBA00022884"/>
    </source>
</evidence>
<dbReference type="PROSITE" id="PS50889">
    <property type="entry name" value="S4"/>
    <property type="match status" value="1"/>
</dbReference>
<feature type="domain" description="RNA-binding S4" evidence="9">
    <location>
        <begin position="99"/>
        <end position="163"/>
    </location>
</feature>
<evidence type="ECO:0000256" key="5">
    <source>
        <dbReference type="ARBA" id="ARBA00023274"/>
    </source>
</evidence>
<dbReference type="SMART" id="SM01390">
    <property type="entry name" value="Ribosomal_S4"/>
    <property type="match status" value="1"/>
</dbReference>
<feature type="compositionally biased region" description="Polar residues" evidence="8">
    <location>
        <begin position="190"/>
        <end position="204"/>
    </location>
</feature>
<feature type="domain" description="Small ribosomal subunit protein uS4 N-terminal" evidence="10">
    <location>
        <begin position="2"/>
        <end position="98"/>
    </location>
</feature>
<dbReference type="InterPro" id="IPR001912">
    <property type="entry name" value="Ribosomal_uS4_N"/>
</dbReference>
<evidence type="ECO:0000259" key="10">
    <source>
        <dbReference type="SMART" id="SM01390"/>
    </source>
</evidence>
<evidence type="ECO:0000256" key="2">
    <source>
        <dbReference type="ARBA" id="ARBA00022730"/>
    </source>
</evidence>
<evidence type="ECO:0000259" key="9">
    <source>
        <dbReference type="SMART" id="SM00363"/>
    </source>
</evidence>
<accession>A0A7J6KUK5</accession>
<reference evidence="13 14" key="1">
    <citation type="submission" date="2020-04" db="EMBL/GenBank/DDBJ databases">
        <title>Perkinsus olseni comparative genomics.</title>
        <authorList>
            <person name="Bogema D.R."/>
        </authorList>
    </citation>
    <scope>NUCLEOTIDE SEQUENCE [LARGE SCALE GENOMIC DNA]</scope>
    <source>
        <strain evidence="12 13">ATCC PRA-207</strain>
        <strain evidence="11">ATCC PRA-31</strain>
    </source>
</reference>
<dbReference type="NCBIfam" id="NF003139">
    <property type="entry name" value="PRK04051.1"/>
    <property type="match status" value="1"/>
</dbReference>
<dbReference type="FunFam" id="3.10.290.10:FF:000021">
    <property type="entry name" value="40S ribosomal protein S9"/>
    <property type="match status" value="1"/>
</dbReference>
<dbReference type="Proteomes" id="UP000572268">
    <property type="component" value="Unassembled WGS sequence"/>
</dbReference>
<keyword evidence="13" id="KW-1185">Reference proteome</keyword>
<protein>
    <submittedName>
        <fullName evidence="11">40S ribosomal protein S9</fullName>
    </submittedName>
</protein>
<dbReference type="EMBL" id="JABANO010039346">
    <property type="protein sequence ID" value="KAF4693641.1"/>
    <property type="molecule type" value="Genomic_DNA"/>
</dbReference>
<dbReference type="Gene3D" id="3.10.290.10">
    <property type="entry name" value="RNA-binding S4 domain"/>
    <property type="match status" value="1"/>
</dbReference>
<dbReference type="AlphaFoldDB" id="A0A7J6KUK5"/>
<sequence>SKTAKTPRRPFEKARIDSELQIVGEYGLKNKRELWRVQYTLSKIRAAARHLLTLEENDETRVFQGEALLRRLVRLGLLGEDERKLDYVLALTVNKMLERRLQTKVFKLGLAKSVHHARVLIKQRHIRVGKQICDVPSFMVRLDSEKHIDFALTSPFGGGRPGRVKRRNAANAGGDDDEEQTRPGGPMEQVESTRTESSGPQQWSPLFAAPGDAGDGLAESSNTQTDAFPVVDEVGRPVGKATVRSSSSSLDEHHPVHHFMNLLHGHPDTPHETIVVEQTKPGLGEKIFLSIFGSMVDFMFRHLDSEWPDFTSNGGLFSNAMDVATDAADAATQYGPDCYEV</sequence>
<keyword evidence="5 7" id="KW-0687">Ribonucleoprotein</keyword>
<dbReference type="SMART" id="SM00363">
    <property type="entry name" value="S4"/>
    <property type="match status" value="1"/>
</dbReference>
<evidence type="ECO:0000313" key="12">
    <source>
        <dbReference type="EMBL" id="KAF4693641.1"/>
    </source>
</evidence>
<comment type="caution">
    <text evidence="11">The sequence shown here is derived from an EMBL/GenBank/DDBJ whole genome shotgun (WGS) entry which is preliminary data.</text>
</comment>
<dbReference type="EMBL" id="JABANN010001176">
    <property type="protein sequence ID" value="KAF4650770.1"/>
    <property type="molecule type" value="Genomic_DNA"/>
</dbReference>
<evidence type="ECO:0000256" key="1">
    <source>
        <dbReference type="ARBA" id="ARBA00007465"/>
    </source>
</evidence>
<keyword evidence="4 7" id="KW-0689">Ribosomal protein</keyword>
<dbReference type="GO" id="GO:0003735">
    <property type="term" value="F:structural constituent of ribosome"/>
    <property type="evidence" value="ECO:0007669"/>
    <property type="project" value="InterPro"/>
</dbReference>
<dbReference type="SUPFAM" id="SSF55174">
    <property type="entry name" value="Alpha-L RNA-binding motif"/>
    <property type="match status" value="1"/>
</dbReference>
<evidence type="ECO:0000313" key="11">
    <source>
        <dbReference type="EMBL" id="KAF4650770.1"/>
    </source>
</evidence>
<evidence type="ECO:0000256" key="4">
    <source>
        <dbReference type="ARBA" id="ARBA00022980"/>
    </source>
</evidence>
<dbReference type="CDD" id="cd00165">
    <property type="entry name" value="S4"/>
    <property type="match status" value="1"/>
</dbReference>
<dbReference type="InterPro" id="IPR018079">
    <property type="entry name" value="Ribosomal_uS4_CS"/>
</dbReference>
<dbReference type="InterPro" id="IPR005710">
    <property type="entry name" value="Ribosomal_uS4_euk/arc"/>
</dbReference>
<proteinExistence type="inferred from homology"/>
<organism evidence="11 14">
    <name type="scientific">Perkinsus olseni</name>
    <name type="common">Perkinsus atlanticus</name>
    <dbReference type="NCBI Taxonomy" id="32597"/>
    <lineage>
        <taxon>Eukaryota</taxon>
        <taxon>Sar</taxon>
        <taxon>Alveolata</taxon>
        <taxon>Perkinsozoa</taxon>
        <taxon>Perkinsea</taxon>
        <taxon>Perkinsida</taxon>
        <taxon>Perkinsidae</taxon>
        <taxon>Perkinsus</taxon>
    </lineage>
</organism>
<dbReference type="GO" id="GO:0022627">
    <property type="term" value="C:cytosolic small ribosomal subunit"/>
    <property type="evidence" value="ECO:0007669"/>
    <property type="project" value="TreeGrafter"/>
</dbReference>
<comment type="similarity">
    <text evidence="1 7">Belongs to the universal ribosomal protein uS4 family.</text>
</comment>
<evidence type="ECO:0000256" key="8">
    <source>
        <dbReference type="SAM" id="MobiDB-lite"/>
    </source>
</evidence>
<dbReference type="PROSITE" id="PS00632">
    <property type="entry name" value="RIBOSOMAL_S4"/>
    <property type="match status" value="1"/>
</dbReference>
<dbReference type="PANTHER" id="PTHR11831">
    <property type="entry name" value="30S 40S RIBOSOMAL PROTEIN"/>
    <property type="match status" value="1"/>
</dbReference>
<dbReference type="InterPro" id="IPR036986">
    <property type="entry name" value="S4_RNA-bd_sf"/>
</dbReference>
<dbReference type="InterPro" id="IPR022801">
    <property type="entry name" value="Ribosomal_uS4"/>
</dbReference>